<dbReference type="Proteomes" id="UP000306340">
    <property type="component" value="Unassembled WGS sequence"/>
</dbReference>
<dbReference type="AlphaFoldDB" id="A0A4U0YT32"/>
<name>A0A4U0YT32_9RHOB</name>
<sequence>MERMATRFSDADIAATLNRMGVRTGQDKTWTAHRVASIRRVRGIHAFRSAEKDGAWLTMREAATKLGVTSHVVRRMIQSGVLPADQVVPGAPWQIQASNLENDRIVEAVKRNGRPCRTAGIDQLSMFPDT</sequence>
<proteinExistence type="predicted"/>
<evidence type="ECO:0000313" key="1">
    <source>
        <dbReference type="EMBL" id="TKA93809.1"/>
    </source>
</evidence>
<protein>
    <submittedName>
        <fullName evidence="1">Helix-turn-helix domain-containing protein</fullName>
    </submittedName>
</protein>
<comment type="caution">
    <text evidence="1">The sequence shown here is derived from an EMBL/GenBank/DDBJ whole genome shotgun (WGS) entry which is preliminary data.</text>
</comment>
<organism evidence="1 2">
    <name type="scientific">Cereibacter changlensis</name>
    <dbReference type="NCBI Taxonomy" id="402884"/>
    <lineage>
        <taxon>Bacteria</taxon>
        <taxon>Pseudomonadati</taxon>
        <taxon>Pseudomonadota</taxon>
        <taxon>Alphaproteobacteria</taxon>
        <taxon>Rhodobacterales</taxon>
        <taxon>Paracoccaceae</taxon>
        <taxon>Cereibacter</taxon>
    </lineage>
</organism>
<dbReference type="EMBL" id="SWAU01000665">
    <property type="protein sequence ID" value="TKA93809.1"/>
    <property type="molecule type" value="Genomic_DNA"/>
</dbReference>
<reference evidence="1 2" key="1">
    <citation type="submission" date="2019-04" db="EMBL/GenBank/DDBJ databases">
        <title>Crypto-aerobic microbial life in anoxic (sulfidic) marine sediments.</title>
        <authorList>
            <person name="Bhattacharya S."/>
            <person name="Roy C."/>
            <person name="Mondal N."/>
            <person name="Sarkar J."/>
            <person name="Mandal S."/>
            <person name="Rameez M.J."/>
            <person name="Ghosh W."/>
        </authorList>
    </citation>
    <scope>NUCLEOTIDE SEQUENCE [LARGE SCALE GENOMIC DNA]</scope>
    <source>
        <strain evidence="1 2">SBBC</strain>
    </source>
</reference>
<gene>
    <name evidence="1" type="ORF">FAZ78_25880</name>
</gene>
<evidence type="ECO:0000313" key="2">
    <source>
        <dbReference type="Proteomes" id="UP000306340"/>
    </source>
</evidence>
<accession>A0A4U0YT32</accession>